<evidence type="ECO:0000256" key="1">
    <source>
        <dbReference type="SAM" id="SignalP"/>
    </source>
</evidence>
<keyword evidence="1" id="KW-0732">Signal</keyword>
<comment type="caution">
    <text evidence="2">The sequence shown here is derived from an EMBL/GenBank/DDBJ whole genome shotgun (WGS) entry which is preliminary data.</text>
</comment>
<proteinExistence type="predicted"/>
<name>A0A4S1CAB8_9BACT</name>
<feature type="chain" id="PRO_5020181730" description="Lipoprotein" evidence="1">
    <location>
        <begin position="20"/>
        <end position="154"/>
    </location>
</feature>
<dbReference type="Proteomes" id="UP000306416">
    <property type="component" value="Unassembled WGS sequence"/>
</dbReference>
<evidence type="ECO:0000313" key="2">
    <source>
        <dbReference type="EMBL" id="TGU70238.1"/>
    </source>
</evidence>
<evidence type="ECO:0008006" key="4">
    <source>
        <dbReference type="Google" id="ProtNLM"/>
    </source>
</evidence>
<dbReference type="PROSITE" id="PS51257">
    <property type="entry name" value="PROKAR_LIPOPROTEIN"/>
    <property type="match status" value="1"/>
</dbReference>
<dbReference type="NCBIfam" id="NF038353">
    <property type="entry name" value="FxLYD_dom"/>
    <property type="match status" value="1"/>
</dbReference>
<dbReference type="EMBL" id="SRSC01000005">
    <property type="protein sequence ID" value="TGU70238.1"/>
    <property type="molecule type" value="Genomic_DNA"/>
</dbReference>
<reference evidence="2 3" key="1">
    <citation type="submission" date="2019-04" db="EMBL/GenBank/DDBJ databases">
        <title>Geobacter oryzae sp. nov., ferric-reducing bacteria isolated from paddy soil.</title>
        <authorList>
            <person name="Xu Z."/>
            <person name="Masuda Y."/>
            <person name="Itoh H."/>
            <person name="Senoo K."/>
        </authorList>
    </citation>
    <scope>NUCLEOTIDE SEQUENCE [LARGE SCALE GENOMIC DNA]</scope>
    <source>
        <strain evidence="2 3">Red111</strain>
    </source>
</reference>
<keyword evidence="3" id="KW-1185">Reference proteome</keyword>
<protein>
    <recommendedName>
        <fullName evidence="4">Lipoprotein</fullName>
    </recommendedName>
</protein>
<dbReference type="RefSeq" id="WP_135872602.1">
    <property type="nucleotide sequence ID" value="NZ_SRSC01000005.1"/>
</dbReference>
<dbReference type="InterPro" id="IPR047676">
    <property type="entry name" value="FxLYD_dom"/>
</dbReference>
<feature type="signal peptide" evidence="1">
    <location>
        <begin position="1"/>
        <end position="19"/>
    </location>
</feature>
<dbReference type="AlphaFoldDB" id="A0A4S1CAB8"/>
<gene>
    <name evidence="2" type="ORF">E4633_18740</name>
</gene>
<accession>A0A4S1CAB8</accession>
<sequence length="154" mass="16995">MRRPAIILSLAAALLSACATYPTPNPQQQRLQSMPQRYNQFDVVMGWEVKPSDGGTVVQGIVKNVRYYMMRGLEIWVVPLDSAGKEITRGVTYIIPSDLPLDHSADFTVKLPVTVTAGERLRFTYKYSGNDGGDADKGGGIDWMQSFVTVVPAR</sequence>
<organism evidence="2 3">
    <name type="scientific">Geomonas terrae</name>
    <dbReference type="NCBI Taxonomy" id="2562681"/>
    <lineage>
        <taxon>Bacteria</taxon>
        <taxon>Pseudomonadati</taxon>
        <taxon>Thermodesulfobacteriota</taxon>
        <taxon>Desulfuromonadia</taxon>
        <taxon>Geobacterales</taxon>
        <taxon>Geobacteraceae</taxon>
        <taxon>Geomonas</taxon>
    </lineage>
</organism>
<evidence type="ECO:0000313" key="3">
    <source>
        <dbReference type="Proteomes" id="UP000306416"/>
    </source>
</evidence>